<evidence type="ECO:0000256" key="2">
    <source>
        <dbReference type="ARBA" id="ARBA00005752"/>
    </source>
</evidence>
<accession>A0ABS9V7X5</accession>
<dbReference type="RefSeq" id="WP_241409450.1">
    <property type="nucleotide sequence ID" value="NZ_JAKZGO010000001.1"/>
</dbReference>
<dbReference type="GO" id="GO:0004066">
    <property type="term" value="F:asparagine synthase (glutamine-hydrolyzing) activity"/>
    <property type="evidence" value="ECO:0007669"/>
    <property type="project" value="UniProtKB-EC"/>
</dbReference>
<dbReference type="InterPro" id="IPR017932">
    <property type="entry name" value="GATase_2_dom"/>
</dbReference>
<dbReference type="PANTHER" id="PTHR43284:SF1">
    <property type="entry name" value="ASPARAGINE SYNTHETASE"/>
    <property type="match status" value="1"/>
</dbReference>
<keyword evidence="9" id="KW-0436">Ligase</keyword>
<keyword evidence="4" id="KW-0547">Nucleotide-binding</keyword>
<organism evidence="9 10">
    <name type="scientific">Belliella alkalica</name>
    <dbReference type="NCBI Taxonomy" id="1730871"/>
    <lineage>
        <taxon>Bacteria</taxon>
        <taxon>Pseudomonadati</taxon>
        <taxon>Bacteroidota</taxon>
        <taxon>Cytophagia</taxon>
        <taxon>Cytophagales</taxon>
        <taxon>Cyclobacteriaceae</taxon>
        <taxon>Belliella</taxon>
    </lineage>
</organism>
<keyword evidence="10" id="KW-1185">Reference proteome</keyword>
<evidence type="ECO:0000256" key="4">
    <source>
        <dbReference type="ARBA" id="ARBA00022741"/>
    </source>
</evidence>
<evidence type="ECO:0000313" key="9">
    <source>
        <dbReference type="EMBL" id="MCH7412060.1"/>
    </source>
</evidence>
<dbReference type="Proteomes" id="UP001165430">
    <property type="component" value="Unassembled WGS sequence"/>
</dbReference>
<name>A0ABS9V7X5_9BACT</name>
<evidence type="ECO:0000259" key="8">
    <source>
        <dbReference type="PROSITE" id="PS51278"/>
    </source>
</evidence>
<evidence type="ECO:0000256" key="7">
    <source>
        <dbReference type="ARBA" id="ARBA00048741"/>
    </source>
</evidence>
<comment type="pathway">
    <text evidence="1">Amino-acid biosynthesis; L-asparagine biosynthesis; L-asparagine from L-aspartate (L-Gln route): step 1/1.</text>
</comment>
<proteinExistence type="inferred from homology"/>
<sequence>MCGITGFIDFNNNTTKETLQGMVSSMSHRGPDDSGIELFQENNCLIGFGQARLSIIDLSDAGHQPMEYNHFTIVFNGEIYNYKDVRSELEAIGHVFSTQTDTEVILQSFEEWGISCVDRFIGMFAFVIYDKQTKKMYAFRDRAGVKPFYYYHHKNLFLFGSELKALMAHPFFEKTIDTSVLPNYFNYGYIAAPYTIFINTHKLLPGHILELDITTQKITQTKYWDLRRYYLKPKLDLSYPEIKSEVKSLMQSAFDYRMVADVPVGVFLSGGYDSTAVTALLQGKSSKALKTFTIGFEEGNNEAPFAAETAKYLGTDHTEYICTTKEAQEIISTLSLYFDEPFGDSSAIPTILVSKLAKEDVTVALSADAGDEIFCGYDSYFNLHAFLQKLDNVPKIFKGNWTKTLTKSIQKNGFINQSKNAHHLTSVLGVLNEEPLQKSADLFQAMAEKPVGYIDSIFKKKISPYSSSFEINTSGFQHPLEVAMNIDFNSYLPNDILTKVDRATMSVSLEGREPLLDHRLAAYVAQIPMKFKSDGISGKKILKDIVHDYVPKSMMDRPKAGFSLPIYTWLRGDLSYLLDEYLSKEALGISGLFNVDFLIGEIEKFKEKKLHYSPIIWYLLMFQMWYKRWILKNE</sequence>
<comment type="similarity">
    <text evidence="2">Belongs to the asparagine synthetase family.</text>
</comment>
<dbReference type="InterPro" id="IPR033738">
    <property type="entry name" value="AsnB_N"/>
</dbReference>
<dbReference type="EC" id="6.3.5.4" evidence="3"/>
<dbReference type="InterPro" id="IPR001962">
    <property type="entry name" value="Asn_synthase"/>
</dbReference>
<dbReference type="InterPro" id="IPR051786">
    <property type="entry name" value="ASN_synthetase/amidase"/>
</dbReference>
<dbReference type="InterPro" id="IPR014729">
    <property type="entry name" value="Rossmann-like_a/b/a_fold"/>
</dbReference>
<gene>
    <name evidence="9" type="primary">asnB</name>
    <name evidence="9" type="ORF">MM213_01085</name>
</gene>
<evidence type="ECO:0000256" key="1">
    <source>
        <dbReference type="ARBA" id="ARBA00005187"/>
    </source>
</evidence>
<dbReference type="Pfam" id="PF13537">
    <property type="entry name" value="GATase_7"/>
    <property type="match status" value="1"/>
</dbReference>
<dbReference type="PIRSF" id="PIRSF001589">
    <property type="entry name" value="Asn_synthetase_glu-h"/>
    <property type="match status" value="1"/>
</dbReference>
<dbReference type="PROSITE" id="PS51278">
    <property type="entry name" value="GATASE_TYPE_2"/>
    <property type="match status" value="1"/>
</dbReference>
<dbReference type="CDD" id="cd01991">
    <property type="entry name" value="Asn_synthase_B_C"/>
    <property type="match status" value="1"/>
</dbReference>
<evidence type="ECO:0000256" key="6">
    <source>
        <dbReference type="ARBA" id="ARBA00022962"/>
    </source>
</evidence>
<reference evidence="9" key="1">
    <citation type="submission" date="2022-03" db="EMBL/GenBank/DDBJ databases">
        <title>De novo assembled genomes of Belliella spp. (Cyclobacteriaceae) strains.</title>
        <authorList>
            <person name="Szabo A."/>
            <person name="Korponai K."/>
            <person name="Felfoldi T."/>
        </authorList>
    </citation>
    <scope>NUCLEOTIDE SEQUENCE</scope>
    <source>
        <strain evidence="9">DSM 111903</strain>
    </source>
</reference>
<dbReference type="Gene3D" id="3.60.20.10">
    <property type="entry name" value="Glutamine Phosphoribosylpyrophosphate, subunit 1, domain 1"/>
    <property type="match status" value="1"/>
</dbReference>
<evidence type="ECO:0000313" key="10">
    <source>
        <dbReference type="Proteomes" id="UP001165430"/>
    </source>
</evidence>
<protein>
    <recommendedName>
        <fullName evidence="3">asparagine synthase (glutamine-hydrolyzing)</fullName>
        <ecNumber evidence="3">6.3.5.4</ecNumber>
    </recommendedName>
</protein>
<dbReference type="Gene3D" id="3.40.50.620">
    <property type="entry name" value="HUPs"/>
    <property type="match status" value="1"/>
</dbReference>
<dbReference type="CDD" id="cd00712">
    <property type="entry name" value="AsnB"/>
    <property type="match status" value="1"/>
</dbReference>
<dbReference type="EMBL" id="JAKZGO010000001">
    <property type="protein sequence ID" value="MCH7412060.1"/>
    <property type="molecule type" value="Genomic_DNA"/>
</dbReference>
<dbReference type="SUPFAM" id="SSF52402">
    <property type="entry name" value="Adenine nucleotide alpha hydrolases-like"/>
    <property type="match status" value="1"/>
</dbReference>
<dbReference type="NCBIfam" id="TIGR01536">
    <property type="entry name" value="asn_synth_AEB"/>
    <property type="match status" value="1"/>
</dbReference>
<dbReference type="InterPro" id="IPR029055">
    <property type="entry name" value="Ntn_hydrolases_N"/>
</dbReference>
<keyword evidence="5" id="KW-0067">ATP-binding</keyword>
<dbReference type="InterPro" id="IPR006426">
    <property type="entry name" value="Asn_synth_AEB"/>
</dbReference>
<evidence type="ECO:0000256" key="3">
    <source>
        <dbReference type="ARBA" id="ARBA00012737"/>
    </source>
</evidence>
<feature type="domain" description="Glutamine amidotransferase type-2" evidence="8">
    <location>
        <begin position="2"/>
        <end position="214"/>
    </location>
</feature>
<evidence type="ECO:0000256" key="5">
    <source>
        <dbReference type="ARBA" id="ARBA00022840"/>
    </source>
</evidence>
<comment type="caution">
    <text evidence="9">The sequence shown here is derived from an EMBL/GenBank/DDBJ whole genome shotgun (WGS) entry which is preliminary data.</text>
</comment>
<dbReference type="PANTHER" id="PTHR43284">
    <property type="entry name" value="ASPARAGINE SYNTHETASE (GLUTAMINE-HYDROLYZING)"/>
    <property type="match status" value="1"/>
</dbReference>
<dbReference type="Pfam" id="PF00733">
    <property type="entry name" value="Asn_synthase"/>
    <property type="match status" value="1"/>
</dbReference>
<comment type="catalytic activity">
    <reaction evidence="7">
        <text>L-aspartate + L-glutamine + ATP + H2O = L-asparagine + L-glutamate + AMP + diphosphate + H(+)</text>
        <dbReference type="Rhea" id="RHEA:12228"/>
        <dbReference type="ChEBI" id="CHEBI:15377"/>
        <dbReference type="ChEBI" id="CHEBI:15378"/>
        <dbReference type="ChEBI" id="CHEBI:29985"/>
        <dbReference type="ChEBI" id="CHEBI:29991"/>
        <dbReference type="ChEBI" id="CHEBI:30616"/>
        <dbReference type="ChEBI" id="CHEBI:33019"/>
        <dbReference type="ChEBI" id="CHEBI:58048"/>
        <dbReference type="ChEBI" id="CHEBI:58359"/>
        <dbReference type="ChEBI" id="CHEBI:456215"/>
        <dbReference type="EC" id="6.3.5.4"/>
    </reaction>
</comment>
<dbReference type="SUPFAM" id="SSF56235">
    <property type="entry name" value="N-terminal nucleophile aminohydrolases (Ntn hydrolases)"/>
    <property type="match status" value="1"/>
</dbReference>
<keyword evidence="6" id="KW-0315">Glutamine amidotransferase</keyword>